<dbReference type="InterPro" id="IPR011990">
    <property type="entry name" value="TPR-like_helical_dom_sf"/>
</dbReference>
<keyword evidence="4" id="KW-1185">Reference proteome</keyword>
<dbReference type="PANTHER" id="PTHR47926:SF537">
    <property type="entry name" value="PENTACOTRIPEPTIDE-REPEAT REGION OF PRORP DOMAIN-CONTAINING PROTEIN"/>
    <property type="match status" value="1"/>
</dbReference>
<evidence type="ECO:0000313" key="3">
    <source>
        <dbReference type="EMBL" id="OAY28038.1"/>
    </source>
</evidence>
<feature type="repeat" description="PPR" evidence="2">
    <location>
        <begin position="197"/>
        <end position="231"/>
    </location>
</feature>
<dbReference type="FunFam" id="1.25.40.10:FF:000184">
    <property type="entry name" value="Pentatricopeptide repeat-containing protein, chloroplastic"/>
    <property type="match status" value="1"/>
</dbReference>
<gene>
    <name evidence="3" type="ORF">MANES_15G035900v8</name>
</gene>
<dbReference type="InterPro" id="IPR046848">
    <property type="entry name" value="E_motif"/>
</dbReference>
<feature type="repeat" description="PPR" evidence="2">
    <location>
        <begin position="166"/>
        <end position="196"/>
    </location>
</feature>
<sequence>MNHSLLNLLNRCQSLKTLKSIHAYLVISGSLTSSDLTLNKLLRLYSRFGSISCAHKLFDEIPEPNTFLWTALIHGFTEAHQYENAFSLFIDMHRDSIAPLNFTIASVFKALARLGRLKDGEVVYGFALKCGFAFDLIVQNAMIDLFMRCGAVGFARRIFDEIEERDVVSWNSMVLGYGNNGLVGIARELFDRIEKRNVISWTSIIQGYIKSGEMVEARILFEKMPAKDLAAWKVMLSGYMSVGNLIAARHLFERMPTYDVGTWNMMVSGFGKAGDLENAKVFFDQMQERNVASWVMMMDGYVKVGDMEGARCLFDQMPEKNLVAWSTVIGGYAKNGQPRSALELYKSFKKQNIKPDETFVLGIISACSQLGVLDTAESVIHDFIGPSLSSNLQLLTSLIDMYAKCGTIERAVKVFEMVDHKDLLCYSTMITAFANHGLSDNAISLFDEMQKANIKPDGVTFLGVLTACNHGGLIYEGRRFFKQMIDECGIQPLEKHYACFVDILSRAGCLEEAHSVICSMSILPSAAIWGALLAACRVYHNVLLAEVAAAELFKIEPDNSGNYVLLCSIYADAGRWNDVAKVRTMIRDNQVKKNKGSSWIELGCVVHEFVMGDDAHFDSENIYFVLDLLTKEMKLLGRRDHNSTFSNSIDESFKNKAAYEMDIVTFSSLLFAG</sequence>
<evidence type="ECO:0000256" key="2">
    <source>
        <dbReference type="PROSITE-ProRule" id="PRU00708"/>
    </source>
</evidence>
<feature type="repeat" description="PPR" evidence="2">
    <location>
        <begin position="65"/>
        <end position="99"/>
    </location>
</feature>
<feature type="repeat" description="PPR" evidence="2">
    <location>
        <begin position="259"/>
        <end position="293"/>
    </location>
</feature>
<dbReference type="Pfam" id="PF20431">
    <property type="entry name" value="E_motif"/>
    <property type="match status" value="1"/>
</dbReference>
<dbReference type="InterPro" id="IPR046960">
    <property type="entry name" value="PPR_At4g14850-like_plant"/>
</dbReference>
<dbReference type="PROSITE" id="PS51375">
    <property type="entry name" value="PPR"/>
    <property type="match status" value="6"/>
</dbReference>
<accession>A0A2C9UCF5</accession>
<dbReference type="EMBL" id="CM004401">
    <property type="protein sequence ID" value="OAY28038.1"/>
    <property type="molecule type" value="Genomic_DNA"/>
</dbReference>
<dbReference type="Pfam" id="PF13041">
    <property type="entry name" value="PPR_2"/>
    <property type="match status" value="3"/>
</dbReference>
<dbReference type="NCBIfam" id="TIGR00756">
    <property type="entry name" value="PPR"/>
    <property type="match status" value="5"/>
</dbReference>
<dbReference type="GO" id="GO:0009451">
    <property type="term" value="P:RNA modification"/>
    <property type="evidence" value="ECO:0007669"/>
    <property type="project" value="InterPro"/>
</dbReference>
<dbReference type="STRING" id="3983.A0A2C9UCF5"/>
<dbReference type="InterPro" id="IPR002885">
    <property type="entry name" value="PPR_rpt"/>
</dbReference>
<evidence type="ECO:0000256" key="1">
    <source>
        <dbReference type="ARBA" id="ARBA00022737"/>
    </source>
</evidence>
<dbReference type="PANTHER" id="PTHR47926">
    <property type="entry name" value="PENTATRICOPEPTIDE REPEAT-CONTAINING PROTEIN"/>
    <property type="match status" value="1"/>
</dbReference>
<protein>
    <recommendedName>
        <fullName evidence="5">Pentacotripeptide-repeat region of PRORP domain-containing protein</fullName>
    </recommendedName>
</protein>
<dbReference type="OrthoDB" id="185373at2759"/>
<dbReference type="Proteomes" id="UP000091857">
    <property type="component" value="Chromosome 15"/>
</dbReference>
<feature type="repeat" description="PPR" evidence="2">
    <location>
        <begin position="422"/>
        <end position="456"/>
    </location>
</feature>
<evidence type="ECO:0000313" key="4">
    <source>
        <dbReference type="Proteomes" id="UP000091857"/>
    </source>
</evidence>
<reference evidence="4" key="1">
    <citation type="journal article" date="2016" name="Nat. Biotechnol.">
        <title>Sequencing wild and cultivated cassava and related species reveals extensive interspecific hybridization and genetic diversity.</title>
        <authorList>
            <person name="Bredeson J.V."/>
            <person name="Lyons J.B."/>
            <person name="Prochnik S.E."/>
            <person name="Wu G.A."/>
            <person name="Ha C.M."/>
            <person name="Edsinger-Gonzales E."/>
            <person name="Grimwood J."/>
            <person name="Schmutz J."/>
            <person name="Rabbi I.Y."/>
            <person name="Egesi C."/>
            <person name="Nauluvula P."/>
            <person name="Lebot V."/>
            <person name="Ndunguru J."/>
            <person name="Mkamilo G."/>
            <person name="Bart R.S."/>
            <person name="Setter T.L."/>
            <person name="Gleadow R.M."/>
            <person name="Kulakow P."/>
            <person name="Ferguson M.E."/>
            <person name="Rounsley S."/>
            <person name="Rokhsar D.S."/>
        </authorList>
    </citation>
    <scope>NUCLEOTIDE SEQUENCE [LARGE SCALE GENOMIC DNA]</scope>
    <source>
        <strain evidence="4">cv. AM560-2</strain>
    </source>
</reference>
<dbReference type="Gramene" id="Manes.15G035900.1.v8.1">
    <property type="protein sequence ID" value="Manes.15G035900.1.v8.1.CDS"/>
    <property type="gene ID" value="Manes.15G035900.v8.1"/>
</dbReference>
<dbReference type="GO" id="GO:0003723">
    <property type="term" value="F:RNA binding"/>
    <property type="evidence" value="ECO:0007669"/>
    <property type="project" value="InterPro"/>
</dbReference>
<dbReference type="Pfam" id="PF01535">
    <property type="entry name" value="PPR"/>
    <property type="match status" value="6"/>
</dbReference>
<dbReference type="Gene3D" id="1.25.40.10">
    <property type="entry name" value="Tetratricopeptide repeat domain"/>
    <property type="match status" value="5"/>
</dbReference>
<organism evidence="3 4">
    <name type="scientific">Manihot esculenta</name>
    <name type="common">Cassava</name>
    <name type="synonym">Jatropha manihot</name>
    <dbReference type="NCBI Taxonomy" id="3983"/>
    <lineage>
        <taxon>Eukaryota</taxon>
        <taxon>Viridiplantae</taxon>
        <taxon>Streptophyta</taxon>
        <taxon>Embryophyta</taxon>
        <taxon>Tracheophyta</taxon>
        <taxon>Spermatophyta</taxon>
        <taxon>Magnoliopsida</taxon>
        <taxon>eudicotyledons</taxon>
        <taxon>Gunneridae</taxon>
        <taxon>Pentapetalae</taxon>
        <taxon>rosids</taxon>
        <taxon>fabids</taxon>
        <taxon>Malpighiales</taxon>
        <taxon>Euphorbiaceae</taxon>
        <taxon>Crotonoideae</taxon>
        <taxon>Manihoteae</taxon>
        <taxon>Manihot</taxon>
    </lineage>
</organism>
<name>A0A2C9UCF5_MANES</name>
<comment type="caution">
    <text evidence="3">The sequence shown here is derived from an EMBL/GenBank/DDBJ whole genome shotgun (WGS) entry which is preliminary data.</text>
</comment>
<proteinExistence type="predicted"/>
<keyword evidence="1" id="KW-0677">Repeat</keyword>
<feature type="repeat" description="PPR" evidence="2">
    <location>
        <begin position="321"/>
        <end position="355"/>
    </location>
</feature>
<evidence type="ECO:0008006" key="5">
    <source>
        <dbReference type="Google" id="ProtNLM"/>
    </source>
</evidence>
<dbReference type="AlphaFoldDB" id="A0A2C9UCF5"/>